<dbReference type="PANTHER" id="PTHR10334">
    <property type="entry name" value="CYSTEINE-RICH SECRETORY PROTEIN-RELATED"/>
    <property type="match status" value="1"/>
</dbReference>
<dbReference type="SMART" id="SM00198">
    <property type="entry name" value="SCP"/>
    <property type="match status" value="1"/>
</dbReference>
<dbReference type="EMBL" id="JBJUIK010000010">
    <property type="protein sequence ID" value="KAL3515400.1"/>
    <property type="molecule type" value="Genomic_DNA"/>
</dbReference>
<organism evidence="2 3">
    <name type="scientific">Cinchona calisaya</name>
    <dbReference type="NCBI Taxonomy" id="153742"/>
    <lineage>
        <taxon>Eukaryota</taxon>
        <taxon>Viridiplantae</taxon>
        <taxon>Streptophyta</taxon>
        <taxon>Embryophyta</taxon>
        <taxon>Tracheophyta</taxon>
        <taxon>Spermatophyta</taxon>
        <taxon>Magnoliopsida</taxon>
        <taxon>eudicotyledons</taxon>
        <taxon>Gunneridae</taxon>
        <taxon>Pentapetalae</taxon>
        <taxon>asterids</taxon>
        <taxon>lamiids</taxon>
        <taxon>Gentianales</taxon>
        <taxon>Rubiaceae</taxon>
        <taxon>Cinchonoideae</taxon>
        <taxon>Cinchoneae</taxon>
        <taxon>Cinchona</taxon>
    </lineage>
</organism>
<keyword evidence="3" id="KW-1185">Reference proteome</keyword>
<dbReference type="Proteomes" id="UP001630127">
    <property type="component" value="Unassembled WGS sequence"/>
</dbReference>
<evidence type="ECO:0000313" key="3">
    <source>
        <dbReference type="Proteomes" id="UP001630127"/>
    </source>
</evidence>
<dbReference type="Pfam" id="PF00188">
    <property type="entry name" value="CAP"/>
    <property type="match status" value="1"/>
</dbReference>
<feature type="domain" description="SCP" evidence="1">
    <location>
        <begin position="105"/>
        <end position="209"/>
    </location>
</feature>
<dbReference type="SUPFAM" id="SSF55797">
    <property type="entry name" value="PR-1-like"/>
    <property type="match status" value="2"/>
</dbReference>
<name>A0ABD2ZAT5_9GENT</name>
<protein>
    <recommendedName>
        <fullName evidence="1">SCP domain-containing protein</fullName>
    </recommendedName>
</protein>
<dbReference type="InterPro" id="IPR014044">
    <property type="entry name" value="CAP_dom"/>
</dbReference>
<gene>
    <name evidence="2" type="ORF">ACH5RR_022302</name>
</gene>
<dbReference type="InterPro" id="IPR001283">
    <property type="entry name" value="CRISP-related"/>
</dbReference>
<accession>A0ABD2ZAT5</accession>
<evidence type="ECO:0000313" key="2">
    <source>
        <dbReference type="EMBL" id="KAL3515400.1"/>
    </source>
</evidence>
<dbReference type="InterPro" id="IPR035940">
    <property type="entry name" value="CAP_sf"/>
</dbReference>
<reference evidence="2 3" key="1">
    <citation type="submission" date="2024-11" db="EMBL/GenBank/DDBJ databases">
        <title>A near-complete genome assembly of Cinchona calisaya.</title>
        <authorList>
            <person name="Lian D.C."/>
            <person name="Zhao X.W."/>
            <person name="Wei L."/>
        </authorList>
    </citation>
    <scope>NUCLEOTIDE SEQUENCE [LARGE SCALE GENOMIC DNA]</scope>
    <source>
        <tissue evidence="2">Nenye</tissue>
    </source>
</reference>
<evidence type="ECO:0000259" key="1">
    <source>
        <dbReference type="SMART" id="SM00198"/>
    </source>
</evidence>
<sequence length="247" mass="26842">MRIKQSDKDYGETLAKGYGNFTGIISTDLWVAEKSYYNYQNNGGDCLHYTLVVWRDWIRLACASVQCLCAGVWRWEISTTVSSSLMPVSLCGRALFLVLPTQAQNSPQDYLNVHNSARSQVGVGPMTCNTTVAAYAQNYANQRISDCNLIHSNGPYGENLAAGSGNFTGICGLMRNVTMIIVTTLASADSVCITPKLCGVIRSASDVLGFNALILGGSSFVAMILQATILDSVLTRTFLCRFVRPSF</sequence>
<comment type="caution">
    <text evidence="2">The sequence shown here is derived from an EMBL/GenBank/DDBJ whole genome shotgun (WGS) entry which is preliminary data.</text>
</comment>
<dbReference type="AlphaFoldDB" id="A0ABD2ZAT5"/>
<dbReference type="Gene3D" id="3.40.33.10">
    <property type="entry name" value="CAP"/>
    <property type="match status" value="2"/>
</dbReference>
<proteinExistence type="predicted"/>